<accession>A0A426X5P9</accession>
<dbReference type="EMBL" id="AMZH03026022">
    <property type="protein sequence ID" value="RRT34812.1"/>
    <property type="molecule type" value="Genomic_DNA"/>
</dbReference>
<sequence>MGDAATSRHWSKMPRWLGEKIWCWSSTRSGLNRFGIEEDSKEFDQEQRKTAKSSVLCSVGLGEHERRLREVDLCS</sequence>
<gene>
    <name evidence="1" type="ORF">B296_00052551</name>
</gene>
<evidence type="ECO:0000313" key="2">
    <source>
        <dbReference type="Proteomes" id="UP000287651"/>
    </source>
</evidence>
<name>A0A426X5P9_ENSVE</name>
<protein>
    <submittedName>
        <fullName evidence="1">Uncharacterized protein</fullName>
    </submittedName>
</protein>
<reference evidence="1 2" key="1">
    <citation type="journal article" date="2014" name="Agronomy (Basel)">
        <title>A Draft Genome Sequence for Ensete ventricosum, the Drought-Tolerant Tree Against Hunger.</title>
        <authorList>
            <person name="Harrison J."/>
            <person name="Moore K.A."/>
            <person name="Paszkiewicz K."/>
            <person name="Jones T."/>
            <person name="Grant M."/>
            <person name="Ambacheew D."/>
            <person name="Muzemil S."/>
            <person name="Studholme D.J."/>
        </authorList>
    </citation>
    <scope>NUCLEOTIDE SEQUENCE [LARGE SCALE GENOMIC DNA]</scope>
</reference>
<dbReference type="AlphaFoldDB" id="A0A426X5P9"/>
<dbReference type="Proteomes" id="UP000287651">
    <property type="component" value="Unassembled WGS sequence"/>
</dbReference>
<proteinExistence type="predicted"/>
<organism evidence="1 2">
    <name type="scientific">Ensete ventricosum</name>
    <name type="common">Abyssinian banana</name>
    <name type="synonym">Musa ensete</name>
    <dbReference type="NCBI Taxonomy" id="4639"/>
    <lineage>
        <taxon>Eukaryota</taxon>
        <taxon>Viridiplantae</taxon>
        <taxon>Streptophyta</taxon>
        <taxon>Embryophyta</taxon>
        <taxon>Tracheophyta</taxon>
        <taxon>Spermatophyta</taxon>
        <taxon>Magnoliopsida</taxon>
        <taxon>Liliopsida</taxon>
        <taxon>Zingiberales</taxon>
        <taxon>Musaceae</taxon>
        <taxon>Ensete</taxon>
    </lineage>
</organism>
<evidence type="ECO:0000313" key="1">
    <source>
        <dbReference type="EMBL" id="RRT34812.1"/>
    </source>
</evidence>
<comment type="caution">
    <text evidence="1">The sequence shown here is derived from an EMBL/GenBank/DDBJ whole genome shotgun (WGS) entry which is preliminary data.</text>
</comment>